<dbReference type="Gene3D" id="1.10.246.90">
    <property type="entry name" value="Nop domain"/>
    <property type="match status" value="1"/>
</dbReference>
<evidence type="ECO:0000313" key="9">
    <source>
        <dbReference type="Proteomes" id="UP000355283"/>
    </source>
</evidence>
<dbReference type="InterPro" id="IPR012974">
    <property type="entry name" value="NOP58/56_N"/>
</dbReference>
<dbReference type="Gene3D" id="1.10.287.4070">
    <property type="match status" value="1"/>
</dbReference>
<gene>
    <name evidence="8" type="ORF">NSK_001974</name>
</gene>
<dbReference type="SMART" id="SM00931">
    <property type="entry name" value="NOSIC"/>
    <property type="match status" value="1"/>
</dbReference>
<evidence type="ECO:0000259" key="7">
    <source>
        <dbReference type="PROSITE" id="PS51358"/>
    </source>
</evidence>
<dbReference type="GO" id="GO:0031428">
    <property type="term" value="C:box C/D methylation guide snoRNP complex"/>
    <property type="evidence" value="ECO:0007669"/>
    <property type="project" value="InterPro"/>
</dbReference>
<dbReference type="PANTHER" id="PTHR10894:SF0">
    <property type="entry name" value="NUCLEOLAR PROTEIN 56"/>
    <property type="match status" value="1"/>
</dbReference>
<evidence type="ECO:0000256" key="3">
    <source>
        <dbReference type="ARBA" id="ARBA00022517"/>
    </source>
</evidence>
<dbReference type="Proteomes" id="UP000355283">
    <property type="component" value="Unassembled WGS sequence"/>
</dbReference>
<dbReference type="OrthoDB" id="6780543at2759"/>
<evidence type="ECO:0000256" key="6">
    <source>
        <dbReference type="SAM" id="MobiDB-lite"/>
    </source>
</evidence>
<dbReference type="GO" id="GO:0030515">
    <property type="term" value="F:snoRNA binding"/>
    <property type="evidence" value="ECO:0007669"/>
    <property type="project" value="InterPro"/>
</dbReference>
<keyword evidence="4" id="KW-0539">Nucleus</keyword>
<reference evidence="8 9" key="1">
    <citation type="submission" date="2019-01" db="EMBL/GenBank/DDBJ databases">
        <title>Nuclear Genome Assembly of the Microalgal Biofuel strain Nannochloropsis salina CCMP1776.</title>
        <authorList>
            <person name="Hovde B."/>
        </authorList>
    </citation>
    <scope>NUCLEOTIDE SEQUENCE [LARGE SCALE GENOMIC DNA]</scope>
    <source>
        <strain evidence="8 9">CCMP1776</strain>
    </source>
</reference>
<dbReference type="PANTHER" id="PTHR10894">
    <property type="entry name" value="NUCLEOLAR PROTEIN 5 NUCLEOLAR PROTEIN NOP5 NOP58"/>
    <property type="match status" value="1"/>
</dbReference>
<accession>A0A4D9D682</accession>
<feature type="domain" description="Nop" evidence="7">
    <location>
        <begin position="294"/>
        <end position="412"/>
    </location>
</feature>
<feature type="compositionally biased region" description="Basic residues" evidence="6">
    <location>
        <begin position="488"/>
        <end position="498"/>
    </location>
</feature>
<keyword evidence="9" id="KW-1185">Reference proteome</keyword>
<dbReference type="InterPro" id="IPR042239">
    <property type="entry name" value="Nop_C"/>
</dbReference>
<dbReference type="Pfam" id="PF01798">
    <property type="entry name" value="Nop"/>
    <property type="match status" value="1"/>
</dbReference>
<evidence type="ECO:0000256" key="5">
    <source>
        <dbReference type="ARBA" id="ARBA00040742"/>
    </source>
</evidence>
<name>A0A4D9D682_9STRA</name>
<feature type="compositionally biased region" description="Basic and acidic residues" evidence="6">
    <location>
        <begin position="474"/>
        <end position="487"/>
    </location>
</feature>
<dbReference type="GO" id="GO:0042254">
    <property type="term" value="P:ribosome biogenesis"/>
    <property type="evidence" value="ECO:0007669"/>
    <property type="project" value="UniProtKB-KW"/>
</dbReference>
<dbReference type="PROSITE" id="PS51358">
    <property type="entry name" value="NOP"/>
    <property type="match status" value="1"/>
</dbReference>
<dbReference type="InterPro" id="IPR045056">
    <property type="entry name" value="Nop56/Nop58"/>
</dbReference>
<evidence type="ECO:0000256" key="2">
    <source>
        <dbReference type="ARBA" id="ARBA00009211"/>
    </source>
</evidence>
<evidence type="ECO:0000256" key="1">
    <source>
        <dbReference type="ARBA" id="ARBA00004604"/>
    </source>
</evidence>
<dbReference type="InterPro" id="IPR012976">
    <property type="entry name" value="NOSIC"/>
</dbReference>
<evidence type="ECO:0000256" key="4">
    <source>
        <dbReference type="ARBA" id="ARBA00023242"/>
    </source>
</evidence>
<feature type="region of interest" description="Disordered" evidence="6">
    <location>
        <begin position="441"/>
        <end position="498"/>
    </location>
</feature>
<organism evidence="8 9">
    <name type="scientific">Nannochloropsis salina CCMP1776</name>
    <dbReference type="NCBI Taxonomy" id="1027361"/>
    <lineage>
        <taxon>Eukaryota</taxon>
        <taxon>Sar</taxon>
        <taxon>Stramenopiles</taxon>
        <taxon>Ochrophyta</taxon>
        <taxon>Eustigmatophyceae</taxon>
        <taxon>Eustigmatales</taxon>
        <taxon>Monodopsidaceae</taxon>
        <taxon>Microchloropsis</taxon>
        <taxon>Microchloropsis salina</taxon>
    </lineage>
</organism>
<comment type="caution">
    <text evidence="8">The sequence shown here is derived from an EMBL/GenBank/DDBJ whole genome shotgun (WGS) entry which is preliminary data.</text>
</comment>
<evidence type="ECO:0000313" key="8">
    <source>
        <dbReference type="EMBL" id="TFJ86886.1"/>
    </source>
</evidence>
<protein>
    <recommendedName>
        <fullName evidence="5">Nucleolar protein 56</fullName>
    </recommendedName>
</protein>
<comment type="subcellular location">
    <subcellularLocation>
        <location evidence="1">Nucleus</location>
        <location evidence="1">Nucleolus</location>
    </subcellularLocation>
</comment>
<proteinExistence type="inferred from homology"/>
<dbReference type="Pfam" id="PF08156">
    <property type="entry name" value="NOP5NT"/>
    <property type="match status" value="1"/>
</dbReference>
<dbReference type="SUPFAM" id="SSF89124">
    <property type="entry name" value="Nop domain"/>
    <property type="match status" value="1"/>
</dbReference>
<dbReference type="FunFam" id="1.10.246.90:FF:000001">
    <property type="entry name" value="Nucleolar protein 56"/>
    <property type="match status" value="1"/>
</dbReference>
<keyword evidence="3" id="KW-0690">Ribosome biogenesis</keyword>
<sequence length="498" mass="55630">MTSYVLYESASGYALFELIQHDDIASLTDEVQASVQDVQRFGRTVKLKAFQPFTSAENALENINAVSEHILSDDLKHFLELNLPKVKKAGKGTTLGVIEPALGTVIQETLSFPCKSDESTREVLRGVRLHFHKYVKELDGGLLERSQLGLGHSYSRAKVKFNPGRSDNMIIQSIALLDQLDKDLNTFAMRVREWYCWHFPELRDLVKDNYVFARCAAYIQDRASLTEEKLEGLTEITLDEELSQSILAAAKTSMGMDTSAFDMGNIVAFTTRMVKLAEYRKQLHAYLLEKMATVAPNLGTLIGETVAARLIAKAGSLTSLAKSPASTIQILGAEKALFRALKTKGNTPKYGLIYHSSYIGRAAAKNKGRISRYLANKCSIASRIDTFAEEPTTLYGEKLKEQVEERLRFYDTGAAPRKNVDVMNAVRKELEEAGVLVVGAGEEGEKKKKKKKKEKKREEEEGEEEDAASSPTKEGNKRKAEVEESAEKKKKKKKKEKK</sequence>
<dbReference type="EMBL" id="SDOX01000007">
    <property type="protein sequence ID" value="TFJ86886.1"/>
    <property type="molecule type" value="Genomic_DNA"/>
</dbReference>
<comment type="similarity">
    <text evidence="2">Belongs to the NOP5/NOP56 family.</text>
</comment>
<dbReference type="FunFam" id="1.10.287.4070:FF:000002">
    <property type="entry name" value="Nucleolar protein 56"/>
    <property type="match status" value="1"/>
</dbReference>
<dbReference type="AlphaFoldDB" id="A0A4D9D682"/>
<dbReference type="InterPro" id="IPR036070">
    <property type="entry name" value="Nop_dom_sf"/>
</dbReference>
<dbReference type="GO" id="GO:0032040">
    <property type="term" value="C:small-subunit processome"/>
    <property type="evidence" value="ECO:0007669"/>
    <property type="project" value="InterPro"/>
</dbReference>
<dbReference type="InterPro" id="IPR002687">
    <property type="entry name" value="Nop_dom"/>
</dbReference>